<reference evidence="1 2" key="1">
    <citation type="journal article" date="2021" name="Elife">
        <title>Chloroplast acquisition without the gene transfer in kleptoplastic sea slugs, Plakobranchus ocellatus.</title>
        <authorList>
            <person name="Maeda T."/>
            <person name="Takahashi S."/>
            <person name="Yoshida T."/>
            <person name="Shimamura S."/>
            <person name="Takaki Y."/>
            <person name="Nagai Y."/>
            <person name="Toyoda A."/>
            <person name="Suzuki Y."/>
            <person name="Arimoto A."/>
            <person name="Ishii H."/>
            <person name="Satoh N."/>
            <person name="Nishiyama T."/>
            <person name="Hasebe M."/>
            <person name="Maruyama T."/>
            <person name="Minagawa J."/>
            <person name="Obokata J."/>
            <person name="Shigenobu S."/>
        </authorList>
    </citation>
    <scope>NUCLEOTIDE SEQUENCE [LARGE SCALE GENOMIC DNA]</scope>
</reference>
<accession>A0AAV4D7R2</accession>
<proteinExistence type="predicted"/>
<evidence type="ECO:0000313" key="2">
    <source>
        <dbReference type="Proteomes" id="UP000735302"/>
    </source>
</evidence>
<protein>
    <submittedName>
        <fullName evidence="1">Uncharacterized protein</fullName>
    </submittedName>
</protein>
<organism evidence="1 2">
    <name type="scientific">Plakobranchus ocellatus</name>
    <dbReference type="NCBI Taxonomy" id="259542"/>
    <lineage>
        <taxon>Eukaryota</taxon>
        <taxon>Metazoa</taxon>
        <taxon>Spiralia</taxon>
        <taxon>Lophotrochozoa</taxon>
        <taxon>Mollusca</taxon>
        <taxon>Gastropoda</taxon>
        <taxon>Heterobranchia</taxon>
        <taxon>Euthyneura</taxon>
        <taxon>Panpulmonata</taxon>
        <taxon>Sacoglossa</taxon>
        <taxon>Placobranchoidea</taxon>
        <taxon>Plakobranchidae</taxon>
        <taxon>Plakobranchus</taxon>
    </lineage>
</organism>
<dbReference type="EMBL" id="BLXT01007596">
    <property type="protein sequence ID" value="GFO40196.1"/>
    <property type="molecule type" value="Genomic_DNA"/>
</dbReference>
<evidence type="ECO:0000313" key="1">
    <source>
        <dbReference type="EMBL" id="GFO40196.1"/>
    </source>
</evidence>
<keyword evidence="2" id="KW-1185">Reference proteome</keyword>
<dbReference type="AlphaFoldDB" id="A0AAV4D7R2"/>
<comment type="caution">
    <text evidence="1">The sequence shown here is derived from an EMBL/GenBank/DDBJ whole genome shotgun (WGS) entry which is preliminary data.</text>
</comment>
<name>A0AAV4D7R2_9GAST</name>
<sequence>MRKKALVFSDHCVETSAQDSMMTVTSTRWGHNSSLSLHYCKSAGSCLAHINTLRTIVYIFLPTLASLLKEVLAVSCSEHPDHTSLTHFCCPLQPPGLPLSIKIELTSLFLSPSFLPPNLTWFDPNDQMTRMKDVSRYLWTSESKLIVLGSRS</sequence>
<gene>
    <name evidence="1" type="ORF">PoB_006670100</name>
</gene>
<dbReference type="Proteomes" id="UP000735302">
    <property type="component" value="Unassembled WGS sequence"/>
</dbReference>